<keyword evidence="2" id="KW-0378">Hydrolase</keyword>
<evidence type="ECO:0000313" key="2">
    <source>
        <dbReference type="EMBL" id="RFM30789.1"/>
    </source>
</evidence>
<dbReference type="AlphaFoldDB" id="A0A3E1NS69"/>
<organism evidence="2 3">
    <name type="scientific">Chitinophaga silvisoli</name>
    <dbReference type="NCBI Taxonomy" id="2291814"/>
    <lineage>
        <taxon>Bacteria</taxon>
        <taxon>Pseudomonadati</taxon>
        <taxon>Bacteroidota</taxon>
        <taxon>Chitinophagia</taxon>
        <taxon>Chitinophagales</taxon>
        <taxon>Chitinophagaceae</taxon>
        <taxon>Chitinophaga</taxon>
    </lineage>
</organism>
<dbReference type="PROSITE" id="PS51257">
    <property type="entry name" value="PROKAR_LIPOPROTEIN"/>
    <property type="match status" value="1"/>
</dbReference>
<sequence>MRNQFIATAVMLSVFSFTACQQSQNAQSAHNDTTQQAQDTTAAVAEPVAADSSSASVLETVMSAPATVKAGKPILVKFTVNNPSASEQAFCKWHTPFEQRFLNAYFEVTNSKGEAVQYKGAMAKRVTPPPADAYIKVAAKGSVSAEIDLLMGYKMDAPGTYKVVYQGEGVSGLTKVNEVTVTVE</sequence>
<keyword evidence="3" id="KW-1185">Reference proteome</keyword>
<proteinExistence type="predicted"/>
<evidence type="ECO:0000256" key="1">
    <source>
        <dbReference type="SAM" id="SignalP"/>
    </source>
</evidence>
<gene>
    <name evidence="2" type="ORF">DXN04_32265</name>
</gene>
<protein>
    <submittedName>
        <fullName evidence="2">Protease</fullName>
    </submittedName>
</protein>
<accession>A0A3E1NS69</accession>
<comment type="caution">
    <text evidence="2">The sequence shown here is derived from an EMBL/GenBank/DDBJ whole genome shotgun (WGS) entry which is preliminary data.</text>
</comment>
<dbReference type="GO" id="GO:0006508">
    <property type="term" value="P:proteolysis"/>
    <property type="evidence" value="ECO:0007669"/>
    <property type="project" value="UniProtKB-KW"/>
</dbReference>
<name>A0A3E1NS69_9BACT</name>
<dbReference type="EMBL" id="QTJV01000019">
    <property type="protein sequence ID" value="RFM30789.1"/>
    <property type="molecule type" value="Genomic_DNA"/>
</dbReference>
<feature type="signal peptide" evidence="1">
    <location>
        <begin position="1"/>
        <end position="19"/>
    </location>
</feature>
<reference evidence="2 3" key="1">
    <citation type="submission" date="2018-08" db="EMBL/GenBank/DDBJ databases">
        <title>Chitinophaga sp. K20C18050901, a novel bacterium isolated from forest soil.</title>
        <authorList>
            <person name="Wang C."/>
        </authorList>
    </citation>
    <scope>NUCLEOTIDE SEQUENCE [LARGE SCALE GENOMIC DNA]</scope>
    <source>
        <strain evidence="2 3">K20C18050901</strain>
    </source>
</reference>
<keyword evidence="2" id="KW-0645">Protease</keyword>
<keyword evidence="1" id="KW-0732">Signal</keyword>
<feature type="chain" id="PRO_5017557020" evidence="1">
    <location>
        <begin position="20"/>
        <end position="184"/>
    </location>
</feature>
<dbReference type="RefSeq" id="WP_116857548.1">
    <property type="nucleotide sequence ID" value="NZ_QTJV01000019.1"/>
</dbReference>
<dbReference type="Gene3D" id="2.60.40.2970">
    <property type="match status" value="1"/>
</dbReference>
<dbReference type="GO" id="GO:0008233">
    <property type="term" value="F:peptidase activity"/>
    <property type="evidence" value="ECO:0007669"/>
    <property type="project" value="UniProtKB-KW"/>
</dbReference>
<dbReference type="OrthoDB" id="711001at2"/>
<dbReference type="Proteomes" id="UP000261174">
    <property type="component" value="Unassembled WGS sequence"/>
</dbReference>
<evidence type="ECO:0000313" key="3">
    <source>
        <dbReference type="Proteomes" id="UP000261174"/>
    </source>
</evidence>